<dbReference type="Gene3D" id="3.30.559.30">
    <property type="entry name" value="Nonribosomal peptide synthetase, condensation domain"/>
    <property type="match status" value="1"/>
</dbReference>
<keyword evidence="9" id="KW-0012">Acyltransferase</keyword>
<dbReference type="PANTHER" id="PTHR31650">
    <property type="entry name" value="O-ACYLTRANSFERASE (WSD1-LIKE) FAMILY PROTEIN"/>
    <property type="match status" value="1"/>
</dbReference>
<comment type="caution">
    <text evidence="14">The sequence shown here is derived from an EMBL/GenBank/DDBJ whole genome shotgun (WGS) entry which is preliminary data.</text>
</comment>
<evidence type="ECO:0000256" key="4">
    <source>
        <dbReference type="ARBA" id="ARBA00013244"/>
    </source>
</evidence>
<evidence type="ECO:0000256" key="10">
    <source>
        <dbReference type="ARBA" id="ARBA00048109"/>
    </source>
</evidence>
<feature type="domain" description="O-acyltransferase WSD1 C-terminal" evidence="13">
    <location>
        <begin position="321"/>
        <end position="460"/>
    </location>
</feature>
<keyword evidence="7" id="KW-0319">Glycerol metabolism</keyword>
<gene>
    <name evidence="14" type="ORF">HCU74_02880</name>
</gene>
<dbReference type="Pfam" id="PF06974">
    <property type="entry name" value="WS_DGAT_C"/>
    <property type="match status" value="1"/>
</dbReference>
<keyword evidence="5" id="KW-0444">Lipid biosynthesis</keyword>
<comment type="pathway">
    <text evidence="1">Glycerolipid metabolism; triacylglycerol biosynthesis.</text>
</comment>
<dbReference type="PANTHER" id="PTHR31650:SF1">
    <property type="entry name" value="WAX ESTER SYNTHASE_DIACYLGLYCEROL ACYLTRANSFERASE 4-RELATED"/>
    <property type="match status" value="1"/>
</dbReference>
<feature type="compositionally biased region" description="Basic residues" evidence="11">
    <location>
        <begin position="468"/>
        <end position="485"/>
    </location>
</feature>
<evidence type="ECO:0000256" key="8">
    <source>
        <dbReference type="ARBA" id="ARBA00023098"/>
    </source>
</evidence>
<sequence length="499" mass="54391">MTDHPTFKDDVDALELLMLRGEGSVKTRSAMLSVLLLETAPDFTELRATFDQASRQFIRLRQHVVMPAIGITPPKWVVDPDFDLNYHLRRLSAPAPARLRDVLDSASQILAAPMDLDRPLWEVYLIEGLQEPGANAALLMKMHHAVSDGMGGLLLLKLLFSTTPDGKPQADIPPPIPQDLDPLTLTRRGLNRAITHALPTVGNTLKRGVSFGKGVLRNPSESLNTLREQWQSSKRILGPSDSTPSPLLMRRSFGRHLDVLDFPLADIRRCAKALNATVNDVYIAAIAGAMQRYHQALNSPHDAIPLAMPVSLRTDGNSGGGNQFAAARINLPLNEGDPKQRIAAIHEQTLKAIAEPAINIVNRMAPLLVHLPNAALQELGEMASQIDVQASNVPGLRESAYIAGSKINKMYPFGPLPGIPLMLVMMSHDGVCYIGSHCDTAAIRDPQLWMQCLQEEFSAMFTAEAKVTKPRAPRKKTPTAKRPARAKAAAQSKAGKGSL</sequence>
<dbReference type="Proteomes" id="UP000765845">
    <property type="component" value="Unassembled WGS sequence"/>
</dbReference>
<comment type="catalytic activity">
    <reaction evidence="10">
        <text>an acyl-CoA + a 1,2-diacyl-sn-glycerol = a triacyl-sn-glycerol + CoA</text>
        <dbReference type="Rhea" id="RHEA:10868"/>
        <dbReference type="ChEBI" id="CHEBI:17815"/>
        <dbReference type="ChEBI" id="CHEBI:57287"/>
        <dbReference type="ChEBI" id="CHEBI:58342"/>
        <dbReference type="ChEBI" id="CHEBI:64615"/>
        <dbReference type="EC" id="2.3.1.20"/>
    </reaction>
</comment>
<evidence type="ECO:0000256" key="2">
    <source>
        <dbReference type="ARBA" id="ARBA00005189"/>
    </source>
</evidence>
<comment type="similarity">
    <text evidence="3">Belongs to the long-chain O-acyltransferase family.</text>
</comment>
<dbReference type="InterPro" id="IPR023213">
    <property type="entry name" value="CAT-like_dom_sf"/>
</dbReference>
<name>A0ABX1GCN0_9GAMM</name>
<dbReference type="EC" id="2.3.1.20" evidence="4"/>
<evidence type="ECO:0000256" key="9">
    <source>
        <dbReference type="ARBA" id="ARBA00023315"/>
    </source>
</evidence>
<dbReference type="InterPro" id="IPR009721">
    <property type="entry name" value="O-acyltransferase_WSD1_C"/>
</dbReference>
<evidence type="ECO:0000256" key="7">
    <source>
        <dbReference type="ARBA" id="ARBA00022798"/>
    </source>
</evidence>
<evidence type="ECO:0000259" key="13">
    <source>
        <dbReference type="Pfam" id="PF06974"/>
    </source>
</evidence>
<dbReference type="InterPro" id="IPR014292">
    <property type="entry name" value="Acyl_transf_WS/DGAT"/>
</dbReference>
<dbReference type="InterPro" id="IPR004255">
    <property type="entry name" value="O-acyltransferase_WSD1_N"/>
</dbReference>
<keyword evidence="8" id="KW-0443">Lipid metabolism</keyword>
<evidence type="ECO:0000313" key="15">
    <source>
        <dbReference type="Proteomes" id="UP000765845"/>
    </source>
</evidence>
<dbReference type="SUPFAM" id="SSF52777">
    <property type="entry name" value="CoA-dependent acyltransferases"/>
    <property type="match status" value="2"/>
</dbReference>
<keyword evidence="15" id="KW-1185">Reference proteome</keyword>
<dbReference type="Pfam" id="PF03007">
    <property type="entry name" value="WS_DGAT_cat"/>
    <property type="match status" value="1"/>
</dbReference>
<protein>
    <recommendedName>
        <fullName evidence="4">diacylglycerol O-acyltransferase</fullName>
        <ecNumber evidence="4">2.3.1.20</ecNumber>
    </recommendedName>
</protein>
<evidence type="ECO:0000256" key="6">
    <source>
        <dbReference type="ARBA" id="ARBA00022679"/>
    </source>
</evidence>
<evidence type="ECO:0000256" key="11">
    <source>
        <dbReference type="SAM" id="MobiDB-lite"/>
    </source>
</evidence>
<accession>A0ABX1GCN0</accession>
<comment type="pathway">
    <text evidence="2">Lipid metabolism.</text>
</comment>
<dbReference type="RefSeq" id="WP_168448881.1">
    <property type="nucleotide sequence ID" value="NZ_JAAWWK010000001.1"/>
</dbReference>
<evidence type="ECO:0000259" key="12">
    <source>
        <dbReference type="Pfam" id="PF03007"/>
    </source>
</evidence>
<proteinExistence type="inferred from homology"/>
<dbReference type="InterPro" id="IPR045034">
    <property type="entry name" value="O-acyltransferase_WSD1-like"/>
</dbReference>
<feature type="domain" description="O-acyltransferase WSD1-like N-terminal" evidence="12">
    <location>
        <begin position="35"/>
        <end position="282"/>
    </location>
</feature>
<feature type="region of interest" description="Disordered" evidence="11">
    <location>
        <begin position="465"/>
        <end position="499"/>
    </location>
</feature>
<keyword evidence="6" id="KW-0808">Transferase</keyword>
<dbReference type="EMBL" id="JAAWWK010000001">
    <property type="protein sequence ID" value="NKI16358.1"/>
    <property type="molecule type" value="Genomic_DNA"/>
</dbReference>
<evidence type="ECO:0000256" key="1">
    <source>
        <dbReference type="ARBA" id="ARBA00004771"/>
    </source>
</evidence>
<evidence type="ECO:0000256" key="3">
    <source>
        <dbReference type="ARBA" id="ARBA00009587"/>
    </source>
</evidence>
<dbReference type="Gene3D" id="3.30.559.10">
    <property type="entry name" value="Chloramphenicol acetyltransferase-like domain"/>
    <property type="match status" value="1"/>
</dbReference>
<organism evidence="14 15">
    <name type="scientific">Spongiibacter thalassae</name>
    <dbReference type="NCBI Taxonomy" id="2721624"/>
    <lineage>
        <taxon>Bacteria</taxon>
        <taxon>Pseudomonadati</taxon>
        <taxon>Pseudomonadota</taxon>
        <taxon>Gammaproteobacteria</taxon>
        <taxon>Cellvibrionales</taxon>
        <taxon>Spongiibacteraceae</taxon>
        <taxon>Spongiibacter</taxon>
    </lineage>
</organism>
<reference evidence="14 15" key="1">
    <citation type="submission" date="2020-04" db="EMBL/GenBank/DDBJ databases">
        <authorList>
            <person name="Yoon J."/>
        </authorList>
    </citation>
    <scope>NUCLEOTIDE SEQUENCE [LARGE SCALE GENOMIC DNA]</scope>
    <source>
        <strain evidence="14 15">KMU-166</strain>
    </source>
</reference>
<evidence type="ECO:0000256" key="5">
    <source>
        <dbReference type="ARBA" id="ARBA00022516"/>
    </source>
</evidence>
<evidence type="ECO:0000313" key="14">
    <source>
        <dbReference type="EMBL" id="NKI16358.1"/>
    </source>
</evidence>
<dbReference type="NCBIfam" id="TIGR02946">
    <property type="entry name" value="acyl_WS_DGAT"/>
    <property type="match status" value="1"/>
</dbReference>